<evidence type="ECO:0000313" key="7">
    <source>
        <dbReference type="EMBL" id="SEP84019.1"/>
    </source>
</evidence>
<evidence type="ECO:0000256" key="3">
    <source>
        <dbReference type="ARBA" id="ARBA00022723"/>
    </source>
</evidence>
<accession>A0A1H9B595</accession>
<dbReference type="PIRSF" id="PIRSF036696">
    <property type="entry name" value="ACY-1"/>
    <property type="match status" value="1"/>
</dbReference>
<dbReference type="Pfam" id="PF07687">
    <property type="entry name" value="M20_dimer"/>
    <property type="match status" value="1"/>
</dbReference>
<protein>
    <submittedName>
        <fullName evidence="7">Acetylornithine deacetylase/Succinyl-diaminopimelate desuccinylase</fullName>
    </submittedName>
</protein>
<dbReference type="EMBL" id="FOFT01000001">
    <property type="protein sequence ID" value="SEP84019.1"/>
    <property type="molecule type" value="Genomic_DNA"/>
</dbReference>
<dbReference type="InterPro" id="IPR036264">
    <property type="entry name" value="Bact_exopeptidase_dim_dom"/>
</dbReference>
<dbReference type="SUPFAM" id="SSF55031">
    <property type="entry name" value="Bacterial exopeptidase dimerisation domain"/>
    <property type="match status" value="1"/>
</dbReference>
<dbReference type="NCBIfam" id="NF005913">
    <property type="entry name" value="PRK07906.1"/>
    <property type="match status" value="1"/>
</dbReference>
<dbReference type="PANTHER" id="PTHR43808:SF8">
    <property type="entry name" value="PEPTIDASE M20 DIMERISATION DOMAIN-CONTAINING PROTEIN"/>
    <property type="match status" value="1"/>
</dbReference>
<dbReference type="Gene3D" id="3.40.630.10">
    <property type="entry name" value="Zn peptidases"/>
    <property type="match status" value="1"/>
</dbReference>
<comment type="similarity">
    <text evidence="2">Belongs to the peptidase M20A family.</text>
</comment>
<dbReference type="PANTHER" id="PTHR43808">
    <property type="entry name" value="ACETYLORNITHINE DEACETYLASE"/>
    <property type="match status" value="1"/>
</dbReference>
<evidence type="ECO:0000313" key="8">
    <source>
        <dbReference type="Proteomes" id="UP000199028"/>
    </source>
</evidence>
<feature type="domain" description="Peptidase M20 dimerisation" evidence="6">
    <location>
        <begin position="202"/>
        <end position="326"/>
    </location>
</feature>
<gene>
    <name evidence="7" type="ORF">SAMN05216195_101376</name>
</gene>
<dbReference type="FunFam" id="3.40.630.10:FF:000023">
    <property type="entry name" value="M20/M25/M40 family metallo-hydrolase"/>
    <property type="match status" value="1"/>
</dbReference>
<dbReference type="Pfam" id="PF01546">
    <property type="entry name" value="Peptidase_M20"/>
    <property type="match status" value="1"/>
</dbReference>
<evidence type="ECO:0000256" key="2">
    <source>
        <dbReference type="ARBA" id="ARBA00006247"/>
    </source>
</evidence>
<name>A0A1H9B595_9PSEU</name>
<dbReference type="Gene3D" id="1.10.150.900">
    <property type="match status" value="1"/>
</dbReference>
<dbReference type="GO" id="GO:0016787">
    <property type="term" value="F:hydrolase activity"/>
    <property type="evidence" value="ECO:0007669"/>
    <property type="project" value="UniProtKB-KW"/>
</dbReference>
<dbReference type="RefSeq" id="WP_177224483.1">
    <property type="nucleotide sequence ID" value="NZ_FOFT01000001.1"/>
</dbReference>
<dbReference type="CDD" id="cd05675">
    <property type="entry name" value="M20_yscS_like"/>
    <property type="match status" value="1"/>
</dbReference>
<dbReference type="SUPFAM" id="SSF53187">
    <property type="entry name" value="Zn-dependent exopeptidases"/>
    <property type="match status" value="1"/>
</dbReference>
<keyword evidence="4" id="KW-0378">Hydrolase</keyword>
<evidence type="ECO:0000256" key="1">
    <source>
        <dbReference type="ARBA" id="ARBA00001947"/>
    </source>
</evidence>
<keyword evidence="3" id="KW-0479">Metal-binding</keyword>
<keyword evidence="8" id="KW-1185">Reference proteome</keyword>
<dbReference type="InterPro" id="IPR050072">
    <property type="entry name" value="Peptidase_M20A"/>
</dbReference>
<dbReference type="Gene3D" id="3.30.70.360">
    <property type="match status" value="1"/>
</dbReference>
<evidence type="ECO:0000256" key="4">
    <source>
        <dbReference type="ARBA" id="ARBA00022801"/>
    </source>
</evidence>
<evidence type="ECO:0000259" key="6">
    <source>
        <dbReference type="Pfam" id="PF07687"/>
    </source>
</evidence>
<dbReference type="InterPro" id="IPR002933">
    <property type="entry name" value="Peptidase_M20"/>
</dbReference>
<reference evidence="8" key="1">
    <citation type="submission" date="2016-10" db="EMBL/GenBank/DDBJ databases">
        <authorList>
            <person name="Varghese N."/>
            <person name="Submissions S."/>
        </authorList>
    </citation>
    <scope>NUCLEOTIDE SEQUENCE [LARGE SCALE GENOMIC DNA]</scope>
    <source>
        <strain evidence="8">CGMCC 4.578</strain>
    </source>
</reference>
<dbReference type="AlphaFoldDB" id="A0A1H9B595"/>
<keyword evidence="5" id="KW-0862">Zinc</keyword>
<dbReference type="InterPro" id="IPR011650">
    <property type="entry name" value="Peptidase_M20_dimer"/>
</dbReference>
<organism evidence="7 8">
    <name type="scientific">Lentzea flaviverrucosa</name>
    <dbReference type="NCBI Taxonomy" id="200379"/>
    <lineage>
        <taxon>Bacteria</taxon>
        <taxon>Bacillati</taxon>
        <taxon>Actinomycetota</taxon>
        <taxon>Actinomycetes</taxon>
        <taxon>Pseudonocardiales</taxon>
        <taxon>Pseudonocardiaceae</taxon>
        <taxon>Lentzea</taxon>
    </lineage>
</organism>
<sequence length="441" mass="47581">MSTTGNALALAEDEVITLVSELIRIDTTNTGDPATVVGEREAAEWVAEKLSEVGYETTYVESGAKGRGNVVARLQGADPSRGALLVHGHLDVVPADASEWSVHPFSGAVQDGYVWGRGAVDMKDMVGMTLALARHFKRENVVPPRDIVFAFLADEEAGGLYGAKWLVENRPELFEGVTEAISEVGGFSITLKDDVRAYLVETAEKGIRWLKLRVKGTAGHGSMIHRDNAVAKLAAAVTKLDQHRWPLIIRPSVREFLDGVTEITGLEFPDDDVEGSIGKLGALSRMIGATLRDTANPTMLSAGYKANVIPSTAEATVDCRILPGREEAFDRELAELLGPDVEREWVGLPPVETTFDGALVDAMTASIIAEDPGARVLPYMLSGGTDAKSFQTLGIRNFGFAPLKLPADLDFSGLFHGVDERVPVDALKFGVRVLDRFLRNS</sequence>
<dbReference type="FunFam" id="1.10.150.900:FF:000002">
    <property type="entry name" value="M20/M25/M40 family peptidase"/>
    <property type="match status" value="1"/>
</dbReference>
<dbReference type="InterPro" id="IPR001261">
    <property type="entry name" value="ArgE/DapE_CS"/>
</dbReference>
<dbReference type="PROSITE" id="PS00758">
    <property type="entry name" value="ARGE_DAPE_CPG2_1"/>
    <property type="match status" value="1"/>
</dbReference>
<dbReference type="Proteomes" id="UP000199028">
    <property type="component" value="Unassembled WGS sequence"/>
</dbReference>
<dbReference type="GO" id="GO:0046872">
    <property type="term" value="F:metal ion binding"/>
    <property type="evidence" value="ECO:0007669"/>
    <property type="project" value="UniProtKB-KW"/>
</dbReference>
<comment type="cofactor">
    <cofactor evidence="1">
        <name>Zn(2+)</name>
        <dbReference type="ChEBI" id="CHEBI:29105"/>
    </cofactor>
</comment>
<proteinExistence type="inferred from homology"/>
<evidence type="ECO:0000256" key="5">
    <source>
        <dbReference type="ARBA" id="ARBA00022833"/>
    </source>
</evidence>